<dbReference type="InterPro" id="IPR050126">
    <property type="entry name" value="Ap4A_hydrolase"/>
</dbReference>
<dbReference type="GO" id="GO:0005737">
    <property type="term" value="C:cytoplasm"/>
    <property type="evidence" value="ECO:0007669"/>
    <property type="project" value="TreeGrafter"/>
</dbReference>
<gene>
    <name evidence="3" type="ORF">C8D84_102155</name>
</gene>
<dbReference type="GeneID" id="60254332"/>
<dbReference type="EMBL" id="QGGM01000002">
    <property type="protein sequence ID" value="PWK14680.1"/>
    <property type="molecule type" value="Genomic_DNA"/>
</dbReference>
<proteinExistence type="inferred from homology"/>
<dbReference type="PANTHER" id="PTHR42850:SF2">
    <property type="entry name" value="BLL5683 PROTEIN"/>
    <property type="match status" value="1"/>
</dbReference>
<dbReference type="Proteomes" id="UP000245655">
    <property type="component" value="Unassembled WGS sequence"/>
</dbReference>
<evidence type="ECO:0000313" key="4">
    <source>
        <dbReference type="Proteomes" id="UP000245655"/>
    </source>
</evidence>
<organism evidence="3 4">
    <name type="scientific">Psychrobacter immobilis</name>
    <dbReference type="NCBI Taxonomy" id="498"/>
    <lineage>
        <taxon>Bacteria</taxon>
        <taxon>Pseudomonadati</taxon>
        <taxon>Pseudomonadota</taxon>
        <taxon>Gammaproteobacteria</taxon>
        <taxon>Moraxellales</taxon>
        <taxon>Moraxellaceae</taxon>
        <taxon>Psychrobacter</taxon>
    </lineage>
</organism>
<dbReference type="InterPro" id="IPR029052">
    <property type="entry name" value="Metallo-depent_PP-like"/>
</dbReference>
<accession>A0A2V2A4Y5</accession>
<protein>
    <submittedName>
        <fullName evidence="3">Putative phosphodiesterase</fullName>
    </submittedName>
</protein>
<dbReference type="CDD" id="cd00838">
    <property type="entry name" value="MPP_superfamily"/>
    <property type="match status" value="1"/>
</dbReference>
<feature type="domain" description="Calcineurin-like phosphoesterase" evidence="2">
    <location>
        <begin position="16"/>
        <end position="197"/>
    </location>
</feature>
<sequence>MAHSNSNSNNKQLNTIAAISDIHSNVFALEAVLTDIKQRDIDQIVNLGDILYGPIAPKDTYALLMAQQNDIITIRGNQDRQIYEATTAEIGNNATMAFIFEDLPKAAVNWLQNLPFDCHLSENIYLCHGSPTDDMVYLLENIETGQPTLRDNLDIWAQLNNGIGSSVIICGHTHIPRTVTLSTGQIIINTGSVGYPAYEDDLPIAHKMQTYSPHASYALIKCADTEQGKCWQVEHIKVPYDYEAAAKLASMNGREDWAFALRTGRVL</sequence>
<dbReference type="InterPro" id="IPR024654">
    <property type="entry name" value="Calcineurin-like_PHP_lpxH"/>
</dbReference>
<name>A0A2V2A4Y5_PSYIM</name>
<dbReference type="Gene3D" id="3.60.21.10">
    <property type="match status" value="1"/>
</dbReference>
<dbReference type="Pfam" id="PF12850">
    <property type="entry name" value="Metallophos_2"/>
    <property type="match status" value="1"/>
</dbReference>
<keyword evidence="4" id="KW-1185">Reference proteome</keyword>
<dbReference type="GO" id="GO:0016791">
    <property type="term" value="F:phosphatase activity"/>
    <property type="evidence" value="ECO:0007669"/>
    <property type="project" value="TreeGrafter"/>
</dbReference>
<reference evidence="3 4" key="1">
    <citation type="submission" date="2018-05" db="EMBL/GenBank/DDBJ databases">
        <title>Genomic Encyclopedia of Type Strains, Phase IV (KMG-IV): sequencing the most valuable type-strain genomes for metagenomic binning, comparative biology and taxonomic classification.</title>
        <authorList>
            <person name="Goeker M."/>
        </authorList>
    </citation>
    <scope>NUCLEOTIDE SEQUENCE [LARGE SCALE GENOMIC DNA]</scope>
    <source>
        <strain evidence="3 4">DSM 7229</strain>
    </source>
</reference>
<evidence type="ECO:0000256" key="1">
    <source>
        <dbReference type="ARBA" id="ARBA00008950"/>
    </source>
</evidence>
<evidence type="ECO:0000313" key="3">
    <source>
        <dbReference type="EMBL" id="PWK14680.1"/>
    </source>
</evidence>
<dbReference type="SUPFAM" id="SSF56300">
    <property type="entry name" value="Metallo-dependent phosphatases"/>
    <property type="match status" value="1"/>
</dbReference>
<dbReference type="AlphaFoldDB" id="A0A2V2A4Y5"/>
<comment type="similarity">
    <text evidence="1">Belongs to the metallophosphoesterase superfamily. YfcE family.</text>
</comment>
<dbReference type="RefSeq" id="WP_109589881.1">
    <property type="nucleotide sequence ID" value="NZ_CAJGZY010000002.1"/>
</dbReference>
<comment type="caution">
    <text evidence="3">The sequence shown here is derived from an EMBL/GenBank/DDBJ whole genome shotgun (WGS) entry which is preliminary data.</text>
</comment>
<dbReference type="InterPro" id="IPR011152">
    <property type="entry name" value="Pesterase_MJ0912"/>
</dbReference>
<dbReference type="PANTHER" id="PTHR42850">
    <property type="entry name" value="METALLOPHOSPHOESTERASE"/>
    <property type="match status" value="1"/>
</dbReference>
<dbReference type="PIRSF" id="PIRSF000883">
    <property type="entry name" value="Pesterase_MJ0912"/>
    <property type="match status" value="1"/>
</dbReference>
<evidence type="ECO:0000259" key="2">
    <source>
        <dbReference type="Pfam" id="PF12850"/>
    </source>
</evidence>